<accession>A0AA42RDN7</accession>
<dbReference type="RefSeq" id="WP_279983215.1">
    <property type="nucleotide sequence ID" value="NZ_JAOCIZ010000278.1"/>
</dbReference>
<protein>
    <submittedName>
        <fullName evidence="1">Uncharacterized protein</fullName>
    </submittedName>
</protein>
<comment type="caution">
    <text evidence="1">The sequence shown here is derived from an EMBL/GenBank/DDBJ whole genome shotgun (WGS) entry which is preliminary data.</text>
</comment>
<dbReference type="EMBL" id="JAOCIZ010000278">
    <property type="protein sequence ID" value="MDH1508110.1"/>
    <property type="molecule type" value="Genomic_DNA"/>
</dbReference>
<dbReference type="AlphaFoldDB" id="A0AA42RDN7"/>
<organism evidence="1 2">
    <name type="scientific">Aeromonas caviae</name>
    <name type="common">Aeromonas punctata</name>
    <dbReference type="NCBI Taxonomy" id="648"/>
    <lineage>
        <taxon>Bacteria</taxon>
        <taxon>Pseudomonadati</taxon>
        <taxon>Pseudomonadota</taxon>
        <taxon>Gammaproteobacteria</taxon>
        <taxon>Aeromonadales</taxon>
        <taxon>Aeromonadaceae</taxon>
        <taxon>Aeromonas</taxon>
    </lineage>
</organism>
<name>A0AA42RDN7_AERCA</name>
<sequence length="248" mass="28030">EEFPRLFAPSQGQTGFETATRRSPLHDAFRDIDFAKGRSLGLKLIRKRLSNLNFSAPIFIKKRNVFRAIIPLLKQFEEWGYPTSESHVSKEEIGQLYALRLSLLLREVDQDVIASALYIQSSEAVKILEGLSEKGALSKIIPSNDANWSGYSEYLMPSYEISSDEKAHQVIDYIVGGMNIMPSQTSLSIGALYQLSIRSISHLTNADLEQWIFKVFAGEMVDEVYAQQLASEHMAVLRSNHILRYPNS</sequence>
<dbReference type="Proteomes" id="UP001161704">
    <property type="component" value="Unassembled WGS sequence"/>
</dbReference>
<proteinExistence type="predicted"/>
<feature type="non-terminal residue" evidence="1">
    <location>
        <position position="1"/>
    </location>
</feature>
<reference evidence="1" key="1">
    <citation type="submission" date="2022-09" db="EMBL/GenBank/DDBJ databases">
        <title>Intensive care unit water sources are persistently colonized with multi-drug resistant bacteria and are the site of extensive horizontal gene transfer of antibiotic resistance genes.</title>
        <authorList>
            <person name="Diorio-Toth L."/>
        </authorList>
    </citation>
    <scope>NUCLEOTIDE SEQUENCE</scope>
    <source>
        <strain evidence="1">GD03710</strain>
    </source>
</reference>
<evidence type="ECO:0000313" key="2">
    <source>
        <dbReference type="Proteomes" id="UP001161704"/>
    </source>
</evidence>
<evidence type="ECO:0000313" key="1">
    <source>
        <dbReference type="EMBL" id="MDH1508110.1"/>
    </source>
</evidence>
<gene>
    <name evidence="1" type="ORF">N5I20_24070</name>
</gene>